<comment type="caution">
    <text evidence="1">The sequence shown here is derived from an EMBL/GenBank/DDBJ whole genome shotgun (WGS) entry which is preliminary data.</text>
</comment>
<name>A0AAE0W4A7_9BIVA</name>
<dbReference type="EMBL" id="JAEAOA010001685">
    <property type="protein sequence ID" value="KAK3601558.1"/>
    <property type="molecule type" value="Genomic_DNA"/>
</dbReference>
<reference evidence="1" key="2">
    <citation type="journal article" date="2021" name="Genome Biol. Evol.">
        <title>Developing a high-quality reference genome for a parasitic bivalve with doubly uniparental inheritance (Bivalvia: Unionida).</title>
        <authorList>
            <person name="Smith C.H."/>
        </authorList>
    </citation>
    <scope>NUCLEOTIDE SEQUENCE</scope>
    <source>
        <strain evidence="1">CHS0354</strain>
        <tissue evidence="1">Mantle</tissue>
    </source>
</reference>
<protein>
    <submittedName>
        <fullName evidence="1">Uncharacterized protein</fullName>
    </submittedName>
</protein>
<accession>A0AAE0W4A7</accession>
<proteinExistence type="predicted"/>
<reference evidence="1" key="1">
    <citation type="journal article" date="2021" name="Genome Biol. Evol.">
        <title>A High-Quality Reference Genome for a Parasitic Bivalve with Doubly Uniparental Inheritance (Bivalvia: Unionida).</title>
        <authorList>
            <person name="Smith C.H."/>
        </authorList>
    </citation>
    <scope>NUCLEOTIDE SEQUENCE</scope>
    <source>
        <strain evidence="1">CHS0354</strain>
    </source>
</reference>
<gene>
    <name evidence="1" type="ORF">CHS0354_027793</name>
</gene>
<organism evidence="1 2">
    <name type="scientific">Potamilus streckersoni</name>
    <dbReference type="NCBI Taxonomy" id="2493646"/>
    <lineage>
        <taxon>Eukaryota</taxon>
        <taxon>Metazoa</taxon>
        <taxon>Spiralia</taxon>
        <taxon>Lophotrochozoa</taxon>
        <taxon>Mollusca</taxon>
        <taxon>Bivalvia</taxon>
        <taxon>Autobranchia</taxon>
        <taxon>Heteroconchia</taxon>
        <taxon>Palaeoheterodonta</taxon>
        <taxon>Unionida</taxon>
        <taxon>Unionoidea</taxon>
        <taxon>Unionidae</taxon>
        <taxon>Ambleminae</taxon>
        <taxon>Lampsilini</taxon>
        <taxon>Potamilus</taxon>
    </lineage>
</organism>
<sequence>SRHKHISLKRSMIDNSEDTKSYHHTATHSTLHLVKMFCSPSSNFIQQTRTSNHPTASQAVSFCRRGQEACLVAKQPAFLANLLFRPADEAQQQAELRRHYI</sequence>
<evidence type="ECO:0000313" key="1">
    <source>
        <dbReference type="EMBL" id="KAK3601558.1"/>
    </source>
</evidence>
<evidence type="ECO:0000313" key="2">
    <source>
        <dbReference type="Proteomes" id="UP001195483"/>
    </source>
</evidence>
<feature type="non-terminal residue" evidence="1">
    <location>
        <position position="1"/>
    </location>
</feature>
<keyword evidence="2" id="KW-1185">Reference proteome</keyword>
<reference evidence="1" key="3">
    <citation type="submission" date="2023-05" db="EMBL/GenBank/DDBJ databases">
        <authorList>
            <person name="Smith C.H."/>
        </authorList>
    </citation>
    <scope>NUCLEOTIDE SEQUENCE</scope>
    <source>
        <strain evidence="1">CHS0354</strain>
        <tissue evidence="1">Mantle</tissue>
    </source>
</reference>
<dbReference type="AlphaFoldDB" id="A0AAE0W4A7"/>
<dbReference type="Proteomes" id="UP001195483">
    <property type="component" value="Unassembled WGS sequence"/>
</dbReference>